<dbReference type="EMBL" id="ACLR01000106">
    <property type="protein sequence ID" value="EEK17247.1"/>
    <property type="molecule type" value="Genomic_DNA"/>
</dbReference>
<evidence type="ECO:0000313" key="4">
    <source>
        <dbReference type="Proteomes" id="UP000003303"/>
    </source>
</evidence>
<dbReference type="RefSeq" id="WP_007364939.1">
    <property type="nucleotide sequence ID" value="NZ_ACLR01000106.1"/>
</dbReference>
<proteinExistence type="predicted"/>
<feature type="domain" description="Secretion system C-terminal sorting" evidence="1">
    <location>
        <begin position="101"/>
        <end position="164"/>
    </location>
</feature>
<dbReference type="NCBIfam" id="TIGR04183">
    <property type="entry name" value="Por_Secre_tail"/>
    <property type="match status" value="1"/>
</dbReference>
<name>C2MAK5_9PORP</name>
<dbReference type="AlphaFoldDB" id="C2MAK5"/>
<accession>C2MAK5</accession>
<gene>
    <name evidence="3" type="ORF">PORUE0001_1867</name>
</gene>
<dbReference type="Pfam" id="PF18998">
    <property type="entry name" value="Flg_new_2"/>
    <property type="match status" value="1"/>
</dbReference>
<dbReference type="eggNOG" id="COG3209">
    <property type="taxonomic scope" value="Bacteria"/>
</dbReference>
<reference evidence="3 4" key="1">
    <citation type="submission" date="2009-04" db="EMBL/GenBank/DDBJ databases">
        <authorList>
            <person name="Sebastian Y."/>
            <person name="Madupu R."/>
            <person name="Durkin A.S."/>
            <person name="Torralba M."/>
            <person name="Methe B."/>
            <person name="Sutton G.G."/>
            <person name="Strausberg R.L."/>
            <person name="Nelson K.E."/>
        </authorList>
    </citation>
    <scope>NUCLEOTIDE SEQUENCE [LARGE SCALE GENOMIC DNA]</scope>
    <source>
        <strain evidence="3 4">60-3</strain>
    </source>
</reference>
<dbReference type="OrthoDB" id="1014195at2"/>
<dbReference type="InterPro" id="IPR044060">
    <property type="entry name" value="Bacterial_rp_domain"/>
</dbReference>
<sequence length="169" mass="18137">CRTFTAGEGGTIAATVGTEAKAIQSKDQVEQGAVITFTATPKEGYELDHWMVNGKPAVAGADTKIEGNKLIVTLGDQDLKVEATFKKVNAISQISEAELAVYPNPFAERIVITVPAECIGQTAYLTSMQGEVVLQMTLEQTETVLYTDALSQGTYLLRVGSHSQLLIKE</sequence>
<feature type="non-terminal residue" evidence="3">
    <location>
        <position position="1"/>
    </location>
</feature>
<dbReference type="Pfam" id="PF18962">
    <property type="entry name" value="Por_Secre_tail"/>
    <property type="match status" value="1"/>
</dbReference>
<dbReference type="Proteomes" id="UP000003303">
    <property type="component" value="Unassembled WGS sequence"/>
</dbReference>
<evidence type="ECO:0000259" key="2">
    <source>
        <dbReference type="Pfam" id="PF18998"/>
    </source>
</evidence>
<feature type="non-terminal residue" evidence="3">
    <location>
        <position position="169"/>
    </location>
</feature>
<comment type="caution">
    <text evidence="3">The sequence shown here is derived from an EMBL/GenBank/DDBJ whole genome shotgun (WGS) entry which is preliminary data.</text>
</comment>
<feature type="domain" description="Bacterial repeat" evidence="2">
    <location>
        <begin position="5"/>
        <end position="88"/>
    </location>
</feature>
<dbReference type="InterPro" id="IPR026444">
    <property type="entry name" value="Secre_tail"/>
</dbReference>
<evidence type="ECO:0000259" key="1">
    <source>
        <dbReference type="Pfam" id="PF18962"/>
    </source>
</evidence>
<keyword evidence="4" id="KW-1185">Reference proteome</keyword>
<evidence type="ECO:0000313" key="3">
    <source>
        <dbReference type="EMBL" id="EEK17247.1"/>
    </source>
</evidence>
<evidence type="ECO:0008006" key="5">
    <source>
        <dbReference type="Google" id="ProtNLM"/>
    </source>
</evidence>
<protein>
    <recommendedName>
        <fullName evidence="5">Bacterial repeat domain-containing protein</fullName>
    </recommendedName>
</protein>
<organism evidence="3 4">
    <name type="scientific">Porphyromonas uenonis 60-3</name>
    <dbReference type="NCBI Taxonomy" id="596327"/>
    <lineage>
        <taxon>Bacteria</taxon>
        <taxon>Pseudomonadati</taxon>
        <taxon>Bacteroidota</taxon>
        <taxon>Bacteroidia</taxon>
        <taxon>Bacteroidales</taxon>
        <taxon>Porphyromonadaceae</taxon>
        <taxon>Porphyromonas</taxon>
    </lineage>
</organism>